<feature type="domain" description="LiaI-LiaF-like transmembrane region" evidence="2">
    <location>
        <begin position="6"/>
        <end position="46"/>
    </location>
</feature>
<keyword evidence="1" id="KW-1133">Transmembrane helix</keyword>
<evidence type="ECO:0000313" key="4">
    <source>
        <dbReference type="Proteomes" id="UP000557307"/>
    </source>
</evidence>
<dbReference type="GO" id="GO:0008233">
    <property type="term" value="F:peptidase activity"/>
    <property type="evidence" value="ECO:0007669"/>
    <property type="project" value="UniProtKB-KW"/>
</dbReference>
<evidence type="ECO:0000256" key="1">
    <source>
        <dbReference type="SAM" id="Phobius"/>
    </source>
</evidence>
<comment type="caution">
    <text evidence="3">The sequence shown here is derived from an EMBL/GenBank/DDBJ whole genome shotgun (WGS) entry which is preliminary data.</text>
</comment>
<accession>A0A840U259</accession>
<dbReference type="GO" id="GO:0006508">
    <property type="term" value="P:proteolysis"/>
    <property type="evidence" value="ECO:0007669"/>
    <property type="project" value="UniProtKB-KW"/>
</dbReference>
<dbReference type="Pfam" id="PF18917">
    <property type="entry name" value="LiaI-LiaF-like_TM1"/>
    <property type="match status" value="1"/>
</dbReference>
<keyword evidence="4" id="KW-1185">Reference proteome</keyword>
<dbReference type="InterPro" id="IPR043726">
    <property type="entry name" value="LiaI-LiaF-like_TM1"/>
</dbReference>
<keyword evidence="1" id="KW-0812">Transmembrane</keyword>
<keyword evidence="3" id="KW-0378">Hydrolase</keyword>
<protein>
    <submittedName>
        <fullName evidence="3">Membrane-bound ClpP family serine protease</fullName>
    </submittedName>
</protein>
<feature type="transmembrane region" description="Helical" evidence="1">
    <location>
        <begin position="32"/>
        <end position="51"/>
    </location>
</feature>
<feature type="transmembrane region" description="Helical" evidence="1">
    <location>
        <begin position="6"/>
        <end position="25"/>
    </location>
</feature>
<keyword evidence="1" id="KW-0472">Membrane</keyword>
<dbReference type="AlphaFoldDB" id="A0A840U259"/>
<keyword evidence="3" id="KW-0645">Protease</keyword>
<gene>
    <name evidence="3" type="ORF">HNQ92_004380</name>
</gene>
<reference evidence="3 4" key="1">
    <citation type="submission" date="2020-08" db="EMBL/GenBank/DDBJ databases">
        <title>Genomic Encyclopedia of Type Strains, Phase IV (KMG-IV): sequencing the most valuable type-strain genomes for metagenomic binning, comparative biology and taxonomic classification.</title>
        <authorList>
            <person name="Goeker M."/>
        </authorList>
    </citation>
    <scope>NUCLEOTIDE SEQUENCE [LARGE SCALE GENOMIC DNA]</scope>
    <source>
        <strain evidence="3 4">DSM 105074</strain>
    </source>
</reference>
<evidence type="ECO:0000313" key="3">
    <source>
        <dbReference type="EMBL" id="MBB5286220.1"/>
    </source>
</evidence>
<dbReference type="EMBL" id="JACHGF010000008">
    <property type="protein sequence ID" value="MBB5286220.1"/>
    <property type="molecule type" value="Genomic_DNA"/>
</dbReference>
<name>A0A840U259_9BACT</name>
<evidence type="ECO:0000259" key="2">
    <source>
        <dbReference type="Pfam" id="PF18917"/>
    </source>
</evidence>
<dbReference type="RefSeq" id="WP_184177124.1">
    <property type="nucleotide sequence ID" value="NZ_JACHGF010000008.1"/>
</dbReference>
<proteinExistence type="predicted"/>
<dbReference type="Proteomes" id="UP000557307">
    <property type="component" value="Unassembled WGS sequence"/>
</dbReference>
<organism evidence="3 4">
    <name type="scientific">Rhabdobacter roseus</name>
    <dbReference type="NCBI Taxonomy" id="1655419"/>
    <lineage>
        <taxon>Bacteria</taxon>
        <taxon>Pseudomonadati</taxon>
        <taxon>Bacteroidota</taxon>
        <taxon>Cytophagia</taxon>
        <taxon>Cytophagales</taxon>
        <taxon>Cytophagaceae</taxon>
        <taxon>Rhabdobacter</taxon>
    </lineage>
</organism>
<sequence>MNFRNVFWGVMLILIGSFFLIQELTDFDFGRYFWPIILITAGLLLLVRQQIGSDRNPNANF</sequence>